<dbReference type="Gene3D" id="1.25.40.10">
    <property type="entry name" value="Tetratricopeptide repeat domain"/>
    <property type="match status" value="1"/>
</dbReference>
<reference evidence="1" key="1">
    <citation type="journal article" date="2018" name="DNA Res.">
        <title>Multiple hybrid de novo genome assembly of finger millet, an orphan allotetraploid crop.</title>
        <authorList>
            <person name="Hatakeyama M."/>
            <person name="Aluri S."/>
            <person name="Balachadran M.T."/>
            <person name="Sivarajan S.R."/>
            <person name="Patrignani A."/>
            <person name="Gruter S."/>
            <person name="Poveda L."/>
            <person name="Shimizu-Inatsugi R."/>
            <person name="Baeten J."/>
            <person name="Francoijs K.J."/>
            <person name="Nataraja K.N."/>
            <person name="Reddy Y.A.N."/>
            <person name="Phadnis S."/>
            <person name="Ravikumar R.L."/>
            <person name="Schlapbach R."/>
            <person name="Sreeman S.M."/>
            <person name="Shimizu K.K."/>
        </authorList>
    </citation>
    <scope>NUCLEOTIDE SEQUENCE</scope>
</reference>
<dbReference type="EMBL" id="BQKI01000001">
    <property type="protein sequence ID" value="GJM86613.1"/>
    <property type="molecule type" value="Genomic_DNA"/>
</dbReference>
<keyword evidence="2" id="KW-1185">Reference proteome</keyword>
<gene>
    <name evidence="1" type="primary">ga02490</name>
    <name evidence="1" type="ORF">PR202_ga02490</name>
</gene>
<evidence type="ECO:0000313" key="1">
    <source>
        <dbReference type="EMBL" id="GJM86613.1"/>
    </source>
</evidence>
<sequence length="86" mass="9954">MGMKVLKYMVENGLPPLEECVNMLVLKMKDDRLPEACKLAEEMIDQGIKLNSATLTKLKQSLQKINKVEIHDHLLRKWKASMMKDK</sequence>
<protein>
    <recommendedName>
        <fullName evidence="3">Pentatricopeptide repeat-containing protein</fullName>
    </recommendedName>
</protein>
<organism evidence="1 2">
    <name type="scientific">Eleusine coracana subsp. coracana</name>
    <dbReference type="NCBI Taxonomy" id="191504"/>
    <lineage>
        <taxon>Eukaryota</taxon>
        <taxon>Viridiplantae</taxon>
        <taxon>Streptophyta</taxon>
        <taxon>Embryophyta</taxon>
        <taxon>Tracheophyta</taxon>
        <taxon>Spermatophyta</taxon>
        <taxon>Magnoliopsida</taxon>
        <taxon>Liliopsida</taxon>
        <taxon>Poales</taxon>
        <taxon>Poaceae</taxon>
        <taxon>PACMAD clade</taxon>
        <taxon>Chloridoideae</taxon>
        <taxon>Cynodonteae</taxon>
        <taxon>Eleusininae</taxon>
        <taxon>Eleusine</taxon>
    </lineage>
</organism>
<dbReference type="Proteomes" id="UP001054889">
    <property type="component" value="Unassembled WGS sequence"/>
</dbReference>
<proteinExistence type="predicted"/>
<evidence type="ECO:0000313" key="2">
    <source>
        <dbReference type="Proteomes" id="UP001054889"/>
    </source>
</evidence>
<accession>A0AAV5BLU7</accession>
<reference evidence="1" key="2">
    <citation type="submission" date="2021-12" db="EMBL/GenBank/DDBJ databases">
        <title>Resequencing data analysis of finger millet.</title>
        <authorList>
            <person name="Hatakeyama M."/>
            <person name="Aluri S."/>
            <person name="Balachadran M.T."/>
            <person name="Sivarajan S.R."/>
            <person name="Poveda L."/>
            <person name="Shimizu-Inatsugi R."/>
            <person name="Schlapbach R."/>
            <person name="Sreeman S.M."/>
            <person name="Shimizu K.K."/>
        </authorList>
    </citation>
    <scope>NUCLEOTIDE SEQUENCE</scope>
</reference>
<name>A0AAV5BLU7_ELECO</name>
<dbReference type="AlphaFoldDB" id="A0AAV5BLU7"/>
<evidence type="ECO:0008006" key="3">
    <source>
        <dbReference type="Google" id="ProtNLM"/>
    </source>
</evidence>
<dbReference type="InterPro" id="IPR011990">
    <property type="entry name" value="TPR-like_helical_dom_sf"/>
</dbReference>
<comment type="caution">
    <text evidence="1">The sequence shown here is derived from an EMBL/GenBank/DDBJ whole genome shotgun (WGS) entry which is preliminary data.</text>
</comment>